<evidence type="ECO:0000256" key="1">
    <source>
        <dbReference type="SAM" id="MobiDB-lite"/>
    </source>
</evidence>
<protein>
    <submittedName>
        <fullName evidence="2">Uncharacterized protein</fullName>
    </submittedName>
</protein>
<dbReference type="EMBL" id="QLNQ01000028">
    <property type="protein sequence ID" value="RCK57564.1"/>
    <property type="molecule type" value="Genomic_DNA"/>
</dbReference>
<sequence>MIKTTTTTKTVTSETLSSPPGASPTNFLKESFKKRYGNTYAITRQLLKGIRLDEILSLRQWGDLAEFVQQERQEHFDAQKRRATYLEKKSEIETTQLKLLRGRAKTVAESRHRRKQPDVKLDLKTPEGRKQFVLDGFDRAKYNGGVVLQWFVHEMQILLPYTREMIHTLGDNLDLAHIDGSSSSKALSQYDKDIVESILIPGLEYDLNKYYLDHKQKWLTQRGPYQAVVKETMAGVTPLPYVMQTTKHKLGRRELADLIKEQVLWVRIRNIWKAKEPIQEENVQKDGGYPVAKSGGWGPDEIIYPRKYYEQFCDGEELFEGFVEIANNMLEGNTDPIDFEQFYWGESLDIATEYINGEYRRVCSELPVDYMALLKQLQEKYNAWFEEDMEKYQKLVKDLEKYKQWQHHLRGPSQARYGQVPSGDRIGKGKSLGDFMKEAGFKTYEFGNKYTKRLTQTLRGISEKC</sequence>
<name>A0A367XVE6_9ASCO</name>
<comment type="caution">
    <text evidence="2">The sequence shown here is derived from an EMBL/GenBank/DDBJ whole genome shotgun (WGS) entry which is preliminary data.</text>
</comment>
<organism evidence="2 3">
    <name type="scientific">Candida viswanathii</name>
    <dbReference type="NCBI Taxonomy" id="5486"/>
    <lineage>
        <taxon>Eukaryota</taxon>
        <taxon>Fungi</taxon>
        <taxon>Dikarya</taxon>
        <taxon>Ascomycota</taxon>
        <taxon>Saccharomycotina</taxon>
        <taxon>Pichiomycetes</taxon>
        <taxon>Debaryomycetaceae</taxon>
        <taxon>Candida/Lodderomyces clade</taxon>
        <taxon>Candida</taxon>
    </lineage>
</organism>
<dbReference type="AlphaFoldDB" id="A0A367XVE6"/>
<reference evidence="2 3" key="1">
    <citation type="submission" date="2018-06" db="EMBL/GenBank/DDBJ databases">
        <title>Whole genome sequencing of Candida tropicalis (genome annotated by CSBL at Korea University).</title>
        <authorList>
            <person name="Ahn J."/>
        </authorList>
    </citation>
    <scope>NUCLEOTIDE SEQUENCE [LARGE SCALE GENOMIC DNA]</scope>
    <source>
        <strain evidence="2 3">ATCC 20962</strain>
    </source>
</reference>
<accession>A0A367XVE6</accession>
<proteinExistence type="predicted"/>
<dbReference type="OrthoDB" id="4074633at2759"/>
<evidence type="ECO:0000313" key="3">
    <source>
        <dbReference type="Proteomes" id="UP000253472"/>
    </source>
</evidence>
<keyword evidence="3" id="KW-1185">Reference proteome</keyword>
<gene>
    <name evidence="2" type="ORF">Cantr_06924</name>
</gene>
<feature type="region of interest" description="Disordered" evidence="1">
    <location>
        <begin position="1"/>
        <end position="26"/>
    </location>
</feature>
<feature type="compositionally biased region" description="Low complexity" evidence="1">
    <location>
        <begin position="1"/>
        <end position="18"/>
    </location>
</feature>
<dbReference type="Proteomes" id="UP000253472">
    <property type="component" value="Unassembled WGS sequence"/>
</dbReference>
<evidence type="ECO:0000313" key="2">
    <source>
        <dbReference type="EMBL" id="RCK57564.1"/>
    </source>
</evidence>